<keyword evidence="4" id="KW-1185">Reference proteome</keyword>
<accession>A0A365GZ42</accession>
<sequence>MLIVTTDALPGYDIKAVHGEVLGVAVQNDQARPAAPGGAYRSSGEFGVGLAQARREALHRLAEEARRKGANAVIGMAFDNAFVAGGAHEVCAYGTAVWAEPQQGTGTQPHEMPRHEPHQPPPYEPQAGGPPMIARNLTMGWQGDRRG</sequence>
<organism evidence="3 4">
    <name type="scientific">Actinomadura craniellae</name>
    <dbReference type="NCBI Taxonomy" id="2231787"/>
    <lineage>
        <taxon>Bacteria</taxon>
        <taxon>Bacillati</taxon>
        <taxon>Actinomycetota</taxon>
        <taxon>Actinomycetes</taxon>
        <taxon>Streptosporangiales</taxon>
        <taxon>Thermomonosporaceae</taxon>
        <taxon>Actinomadura</taxon>
    </lineage>
</organism>
<evidence type="ECO:0000313" key="4">
    <source>
        <dbReference type="Proteomes" id="UP000251891"/>
    </source>
</evidence>
<evidence type="ECO:0000313" key="3">
    <source>
        <dbReference type="EMBL" id="RAY12100.1"/>
    </source>
</evidence>
<evidence type="ECO:0000256" key="1">
    <source>
        <dbReference type="ARBA" id="ARBA00010751"/>
    </source>
</evidence>
<dbReference type="PANTHER" id="PTHR34068:SF2">
    <property type="entry name" value="UPF0145 PROTEIN SCO3412"/>
    <property type="match status" value="1"/>
</dbReference>
<dbReference type="Pfam" id="PF01906">
    <property type="entry name" value="YbjQ_1"/>
    <property type="match status" value="1"/>
</dbReference>
<name>A0A365GZ42_9ACTN</name>
<comment type="similarity">
    <text evidence="1">Belongs to the UPF0145 family.</text>
</comment>
<proteinExistence type="inferred from homology"/>
<dbReference type="SUPFAM" id="SSF117782">
    <property type="entry name" value="YbjQ-like"/>
    <property type="match status" value="1"/>
</dbReference>
<dbReference type="PANTHER" id="PTHR34068">
    <property type="entry name" value="UPF0145 PROTEIN YBJQ"/>
    <property type="match status" value="1"/>
</dbReference>
<evidence type="ECO:0000256" key="2">
    <source>
        <dbReference type="SAM" id="MobiDB-lite"/>
    </source>
</evidence>
<gene>
    <name evidence="3" type="ORF">DPM19_27580</name>
</gene>
<comment type="caution">
    <text evidence="3">The sequence shown here is derived from an EMBL/GenBank/DDBJ whole genome shotgun (WGS) entry which is preliminary data.</text>
</comment>
<dbReference type="RefSeq" id="WP_111870967.1">
    <property type="nucleotide sequence ID" value="NZ_QLYX01000015.1"/>
</dbReference>
<dbReference type="OrthoDB" id="9796448at2"/>
<feature type="region of interest" description="Disordered" evidence="2">
    <location>
        <begin position="101"/>
        <end position="129"/>
    </location>
</feature>
<protein>
    <submittedName>
        <fullName evidence="3">Uncharacterized protein</fullName>
    </submittedName>
</protein>
<dbReference type="Gene3D" id="3.30.110.70">
    <property type="entry name" value="Hypothetical protein apc22750. Chain B"/>
    <property type="match status" value="1"/>
</dbReference>
<dbReference type="Proteomes" id="UP000251891">
    <property type="component" value="Unassembled WGS sequence"/>
</dbReference>
<dbReference type="AlphaFoldDB" id="A0A365GZ42"/>
<reference evidence="3 4" key="1">
    <citation type="submission" date="2018-06" db="EMBL/GenBank/DDBJ databases">
        <title>Actinomadura craniellae sp. nov. isolated from marine sponge Craniella sp.</title>
        <authorList>
            <person name="Li L."/>
            <person name="Xu Q.H."/>
            <person name="Lin H.W."/>
            <person name="Lu Y.H."/>
        </authorList>
    </citation>
    <scope>NUCLEOTIDE SEQUENCE [LARGE SCALE GENOMIC DNA]</scope>
    <source>
        <strain evidence="3 4">LHW63021</strain>
    </source>
</reference>
<dbReference type="EMBL" id="QLYX01000015">
    <property type="protein sequence ID" value="RAY12100.1"/>
    <property type="molecule type" value="Genomic_DNA"/>
</dbReference>
<dbReference type="InterPro" id="IPR035439">
    <property type="entry name" value="UPF0145_dom_sf"/>
</dbReference>
<dbReference type="InterPro" id="IPR002765">
    <property type="entry name" value="UPF0145_YbjQ-like"/>
</dbReference>